<protein>
    <recommendedName>
        <fullName evidence="9">Polyribonucleotide nucleotidyltransferase</fullName>
        <ecNumber evidence="9">2.7.7.8</ecNumber>
    </recommendedName>
    <alternativeName>
        <fullName evidence="9">Polynucleotide phosphorylase</fullName>
        <shortName evidence="9">PNPase</shortName>
    </alternativeName>
</protein>
<feature type="domain" description="S1 motif" evidence="10">
    <location>
        <begin position="622"/>
        <end position="690"/>
    </location>
</feature>
<dbReference type="GO" id="GO:0003723">
    <property type="term" value="F:RNA binding"/>
    <property type="evidence" value="ECO:0007669"/>
    <property type="project" value="UniProtKB-UniRule"/>
</dbReference>
<evidence type="ECO:0000313" key="11">
    <source>
        <dbReference type="EMBL" id="TQE91665.1"/>
    </source>
</evidence>
<dbReference type="InterPro" id="IPR003029">
    <property type="entry name" value="S1_domain"/>
</dbReference>
<keyword evidence="4 9" id="KW-0808">Transferase</keyword>
<comment type="cofactor">
    <cofactor evidence="9">
        <name>Mg(2+)</name>
        <dbReference type="ChEBI" id="CHEBI:18420"/>
    </cofactor>
</comment>
<feature type="binding site" evidence="9">
    <location>
        <position position="492"/>
    </location>
    <ligand>
        <name>Mg(2+)</name>
        <dbReference type="ChEBI" id="CHEBI:18420"/>
    </ligand>
</feature>
<evidence type="ECO:0000256" key="7">
    <source>
        <dbReference type="ARBA" id="ARBA00022842"/>
    </source>
</evidence>
<dbReference type="Pfam" id="PF01138">
    <property type="entry name" value="RNase_PH"/>
    <property type="match status" value="2"/>
</dbReference>
<dbReference type="CDD" id="cd02393">
    <property type="entry name" value="KH-I_PNPase"/>
    <property type="match status" value="1"/>
</dbReference>
<dbReference type="Gene3D" id="3.30.230.70">
    <property type="entry name" value="GHMP Kinase, N-terminal domain"/>
    <property type="match status" value="2"/>
</dbReference>
<keyword evidence="3 9" id="KW-0963">Cytoplasm</keyword>
<dbReference type="CDD" id="cd04472">
    <property type="entry name" value="S1_PNPase"/>
    <property type="match status" value="1"/>
</dbReference>
<dbReference type="FunFam" id="3.30.230.70:FF:000001">
    <property type="entry name" value="Polyribonucleotide nucleotidyltransferase"/>
    <property type="match status" value="1"/>
</dbReference>
<dbReference type="FunFam" id="2.40.50.140:FF:000023">
    <property type="entry name" value="Polyribonucleotide nucleotidyltransferase"/>
    <property type="match status" value="1"/>
</dbReference>
<dbReference type="FunFam" id="3.30.1370.10:FF:000001">
    <property type="entry name" value="Polyribonucleotide nucleotidyltransferase"/>
    <property type="match status" value="1"/>
</dbReference>
<feature type="binding site" evidence="9">
    <location>
        <position position="486"/>
    </location>
    <ligand>
        <name>Mg(2+)</name>
        <dbReference type="ChEBI" id="CHEBI:18420"/>
    </ligand>
</feature>
<dbReference type="SMART" id="SM00322">
    <property type="entry name" value="KH"/>
    <property type="match status" value="1"/>
</dbReference>
<dbReference type="CDD" id="cd11364">
    <property type="entry name" value="RNase_PH_PNPase_2"/>
    <property type="match status" value="1"/>
</dbReference>
<evidence type="ECO:0000256" key="9">
    <source>
        <dbReference type="HAMAP-Rule" id="MF_01595"/>
    </source>
</evidence>
<dbReference type="GO" id="GO:0004654">
    <property type="term" value="F:polyribonucleotide nucleotidyltransferase activity"/>
    <property type="evidence" value="ECO:0007669"/>
    <property type="project" value="UniProtKB-UniRule"/>
</dbReference>
<dbReference type="Proteomes" id="UP000315753">
    <property type="component" value="Unassembled WGS sequence"/>
</dbReference>
<dbReference type="InterPro" id="IPR020568">
    <property type="entry name" value="Ribosomal_Su5_D2-typ_SF"/>
</dbReference>
<reference evidence="11 12" key="1">
    <citation type="submission" date="2019-06" db="EMBL/GenBank/DDBJ databases">
        <title>Genome sequence of Ureibacillus terrenus.</title>
        <authorList>
            <person name="Maclea K.S."/>
            <person name="Simoes M."/>
        </authorList>
    </citation>
    <scope>NUCLEOTIDE SEQUENCE [LARGE SCALE GENOMIC DNA]</scope>
    <source>
        <strain evidence="11 12">ATCC BAA-384</strain>
    </source>
</reference>
<organism evidence="11 12">
    <name type="scientific">Ureibacillus terrenus</name>
    <dbReference type="NCBI Taxonomy" id="118246"/>
    <lineage>
        <taxon>Bacteria</taxon>
        <taxon>Bacillati</taxon>
        <taxon>Bacillota</taxon>
        <taxon>Bacilli</taxon>
        <taxon>Bacillales</taxon>
        <taxon>Caryophanaceae</taxon>
        <taxon>Ureibacillus</taxon>
    </lineage>
</organism>
<comment type="similarity">
    <text evidence="2 9">Belongs to the polyribonucleotide nucleotidyltransferase family.</text>
</comment>
<dbReference type="OrthoDB" id="9804305at2"/>
<dbReference type="EC" id="2.7.7.8" evidence="9"/>
<dbReference type="SMART" id="SM00316">
    <property type="entry name" value="S1"/>
    <property type="match status" value="1"/>
</dbReference>
<dbReference type="Pfam" id="PF03725">
    <property type="entry name" value="RNase_PH_C"/>
    <property type="match status" value="2"/>
</dbReference>
<dbReference type="GO" id="GO:0000287">
    <property type="term" value="F:magnesium ion binding"/>
    <property type="evidence" value="ECO:0007669"/>
    <property type="project" value="UniProtKB-UniRule"/>
</dbReference>
<dbReference type="SUPFAM" id="SSF50249">
    <property type="entry name" value="Nucleic acid-binding proteins"/>
    <property type="match status" value="1"/>
</dbReference>
<evidence type="ECO:0000256" key="4">
    <source>
        <dbReference type="ARBA" id="ARBA00022679"/>
    </source>
</evidence>
<dbReference type="Pfam" id="PF00575">
    <property type="entry name" value="S1"/>
    <property type="match status" value="1"/>
</dbReference>
<accession>A0A540V4I2</accession>
<dbReference type="HAMAP" id="MF_01595">
    <property type="entry name" value="PNPase"/>
    <property type="match status" value="1"/>
</dbReference>
<dbReference type="GO" id="GO:0006396">
    <property type="term" value="P:RNA processing"/>
    <property type="evidence" value="ECO:0007669"/>
    <property type="project" value="InterPro"/>
</dbReference>
<dbReference type="FunFam" id="3.30.230.70:FF:000002">
    <property type="entry name" value="Polyribonucleotide nucleotidyltransferase"/>
    <property type="match status" value="1"/>
</dbReference>
<dbReference type="PANTHER" id="PTHR11252:SF0">
    <property type="entry name" value="POLYRIBONUCLEOTIDE NUCLEOTIDYLTRANSFERASE 1, MITOCHONDRIAL"/>
    <property type="match status" value="1"/>
</dbReference>
<evidence type="ECO:0000256" key="8">
    <source>
        <dbReference type="ARBA" id="ARBA00022884"/>
    </source>
</evidence>
<dbReference type="PROSITE" id="PS50126">
    <property type="entry name" value="S1"/>
    <property type="match status" value="1"/>
</dbReference>
<dbReference type="SUPFAM" id="SSF55666">
    <property type="entry name" value="Ribonuclease PH domain 2-like"/>
    <property type="match status" value="2"/>
</dbReference>
<keyword evidence="12" id="KW-1185">Reference proteome</keyword>
<dbReference type="InterPro" id="IPR027408">
    <property type="entry name" value="PNPase/RNase_PH_dom_sf"/>
</dbReference>
<dbReference type="NCBIfam" id="TIGR03591">
    <property type="entry name" value="polynuc_phos"/>
    <property type="match status" value="1"/>
</dbReference>
<dbReference type="PANTHER" id="PTHR11252">
    <property type="entry name" value="POLYRIBONUCLEOTIDE NUCLEOTIDYLTRANSFERASE"/>
    <property type="match status" value="1"/>
</dbReference>
<dbReference type="InterPro" id="IPR004088">
    <property type="entry name" value="KH_dom_type_1"/>
</dbReference>
<dbReference type="InterPro" id="IPR036612">
    <property type="entry name" value="KH_dom_type_1_sf"/>
</dbReference>
<dbReference type="EMBL" id="VIGD01000004">
    <property type="protein sequence ID" value="TQE91665.1"/>
    <property type="molecule type" value="Genomic_DNA"/>
</dbReference>
<dbReference type="PIRSF" id="PIRSF005499">
    <property type="entry name" value="PNPase"/>
    <property type="match status" value="1"/>
</dbReference>
<comment type="function">
    <text evidence="9">Involved in mRNA degradation. Catalyzes the phosphorolysis of single-stranded polyribonucleotides processively in the 3'- to 5'-direction.</text>
</comment>
<dbReference type="GO" id="GO:0000175">
    <property type="term" value="F:3'-5'-RNA exonuclease activity"/>
    <property type="evidence" value="ECO:0007669"/>
    <property type="project" value="TreeGrafter"/>
</dbReference>
<keyword evidence="6 9" id="KW-0479">Metal-binding</keyword>
<dbReference type="AlphaFoldDB" id="A0A540V4I2"/>
<comment type="caution">
    <text evidence="11">The sequence shown here is derived from an EMBL/GenBank/DDBJ whole genome shotgun (WGS) entry which is preliminary data.</text>
</comment>
<evidence type="ECO:0000259" key="10">
    <source>
        <dbReference type="PROSITE" id="PS50126"/>
    </source>
</evidence>
<evidence type="ECO:0000256" key="3">
    <source>
        <dbReference type="ARBA" id="ARBA00022490"/>
    </source>
</evidence>
<dbReference type="InterPro" id="IPR036456">
    <property type="entry name" value="PNPase_PH_RNA-bd_sf"/>
</dbReference>
<dbReference type="InterPro" id="IPR001247">
    <property type="entry name" value="ExoRNase_PH_dom1"/>
</dbReference>
<dbReference type="InterPro" id="IPR036345">
    <property type="entry name" value="ExoRNase_PH_dom2_sf"/>
</dbReference>
<comment type="catalytic activity">
    <reaction evidence="9">
        <text>RNA(n+1) + phosphate = RNA(n) + a ribonucleoside 5'-diphosphate</text>
        <dbReference type="Rhea" id="RHEA:22096"/>
        <dbReference type="Rhea" id="RHEA-COMP:14527"/>
        <dbReference type="Rhea" id="RHEA-COMP:17342"/>
        <dbReference type="ChEBI" id="CHEBI:43474"/>
        <dbReference type="ChEBI" id="CHEBI:57930"/>
        <dbReference type="ChEBI" id="CHEBI:140395"/>
        <dbReference type="EC" id="2.7.7.8"/>
    </reaction>
</comment>
<dbReference type="Gene3D" id="3.30.1370.10">
    <property type="entry name" value="K Homology domain, type 1"/>
    <property type="match status" value="1"/>
</dbReference>
<sequence>MTEKKVYRYDWAGRPLIIEVGQLAKQANGAVLVRYGESAVLCTATMSKEPKALDFFPLTVNYEERLYAAGKIPGGFIKREGRPSEHAILVSRLIDRPIRPMFPDGFRNEVQIISIVMSSDPDCPTEVAALVGSSLALSISDIPFNGPIAGVNVGYVDGQFVINPDVAQSEKSKIHLTVAGNKDAINMVEAGAQEVPEETMLEAIMFGHEEIKKLIQFQEQIVAEVGKEKIEVELFEIDAELEKAVREMCEEDMIAAIQTVEKLAREEAIEEVKQRVIAHYEEQEAEEDTLKQVNMVLDKILKEEVRRLITVEKVRPDGRKVNEIRPLSSEVGLLQRAHGSGLFTRGQTQVLSICTLGPLGDVQIIDGLGLEESKRFMHHYNFPPFSVGETGPMRGPGRREIGHGALGERALLPVIPDEKEFPYAIRCVSEVLESNGSTSQASICASTLAMMDAGVPIKAPVAGIAMGLVKNGENYTILTDIQGIEDHLGDMDFKVAGTEKGVTALQMDIKIDGLSREILEEALLQAREGRMIILEHMKQTLAEPRKQVSKYAPKIISIKINPEKIRDVIGSGGKTINRIIDETGVKIDTEQDGTIYISSVNEEMNLRAKEIIEEIVREAKVGEYYLATVKRIERFGAFCELFPGKDGLLHISEIQEERTNRVEDVLKVGDKVLVKVIDIDDQGRINLSRKVVIKEDRERAKLKSNSKR</sequence>
<evidence type="ECO:0000313" key="12">
    <source>
        <dbReference type="Proteomes" id="UP000315753"/>
    </source>
</evidence>
<dbReference type="CDD" id="cd11363">
    <property type="entry name" value="RNase_PH_PNPase_1"/>
    <property type="match status" value="1"/>
</dbReference>
<proteinExistence type="inferred from homology"/>
<dbReference type="SUPFAM" id="SSF46915">
    <property type="entry name" value="Polynucleotide phosphorylase/guanosine pentaphosphate synthase (PNPase/GPSI), domain 3"/>
    <property type="match status" value="1"/>
</dbReference>
<dbReference type="InterPro" id="IPR012340">
    <property type="entry name" value="NA-bd_OB-fold"/>
</dbReference>
<dbReference type="InterPro" id="IPR004087">
    <property type="entry name" value="KH_dom"/>
</dbReference>
<dbReference type="Gene3D" id="2.40.50.140">
    <property type="entry name" value="Nucleic acid-binding proteins"/>
    <property type="match status" value="1"/>
</dbReference>
<dbReference type="Pfam" id="PF00013">
    <property type="entry name" value="KH_1"/>
    <property type="match status" value="1"/>
</dbReference>
<dbReference type="SUPFAM" id="SSF54791">
    <property type="entry name" value="Eukaryotic type KH-domain (KH-domain type I)"/>
    <property type="match status" value="1"/>
</dbReference>
<evidence type="ECO:0000256" key="6">
    <source>
        <dbReference type="ARBA" id="ARBA00022723"/>
    </source>
</evidence>
<keyword evidence="5 9" id="KW-0548">Nucleotidyltransferase</keyword>
<dbReference type="InterPro" id="IPR015847">
    <property type="entry name" value="ExoRNase_PH_dom2"/>
</dbReference>
<dbReference type="Pfam" id="PF03726">
    <property type="entry name" value="PNPase"/>
    <property type="match status" value="1"/>
</dbReference>
<comment type="subcellular location">
    <subcellularLocation>
        <location evidence="1 9">Cytoplasm</location>
    </subcellularLocation>
</comment>
<dbReference type="NCBIfam" id="NF008805">
    <property type="entry name" value="PRK11824.1"/>
    <property type="match status" value="1"/>
</dbReference>
<dbReference type="GO" id="GO:0005829">
    <property type="term" value="C:cytosol"/>
    <property type="evidence" value="ECO:0007669"/>
    <property type="project" value="TreeGrafter"/>
</dbReference>
<dbReference type="SUPFAM" id="SSF54211">
    <property type="entry name" value="Ribosomal protein S5 domain 2-like"/>
    <property type="match status" value="2"/>
</dbReference>
<dbReference type="RefSeq" id="WP_141601608.1">
    <property type="nucleotide sequence ID" value="NZ_JARMSB010000001.1"/>
</dbReference>
<dbReference type="InterPro" id="IPR012162">
    <property type="entry name" value="PNPase"/>
</dbReference>
<evidence type="ECO:0000256" key="2">
    <source>
        <dbReference type="ARBA" id="ARBA00007404"/>
    </source>
</evidence>
<dbReference type="InterPro" id="IPR015848">
    <property type="entry name" value="PNPase_PH_RNA-bd_bac/org-type"/>
</dbReference>
<keyword evidence="8 9" id="KW-0694">RNA-binding</keyword>
<name>A0A540V4I2_9BACL</name>
<gene>
    <name evidence="9 11" type="primary">pnp</name>
    <name evidence="11" type="ORF">FKZ59_04810</name>
</gene>
<evidence type="ECO:0000256" key="5">
    <source>
        <dbReference type="ARBA" id="ARBA00022695"/>
    </source>
</evidence>
<dbReference type="PROSITE" id="PS50084">
    <property type="entry name" value="KH_TYPE_1"/>
    <property type="match status" value="1"/>
</dbReference>
<keyword evidence="7 9" id="KW-0460">Magnesium</keyword>
<evidence type="ECO:0000256" key="1">
    <source>
        <dbReference type="ARBA" id="ARBA00004496"/>
    </source>
</evidence>
<dbReference type="GO" id="GO:0006402">
    <property type="term" value="P:mRNA catabolic process"/>
    <property type="evidence" value="ECO:0007669"/>
    <property type="project" value="UniProtKB-UniRule"/>
</dbReference>